<dbReference type="PANTHER" id="PTHR30383">
    <property type="entry name" value="THIOESTERASE 1/PROTEASE 1/LYSOPHOSPHOLIPASE L1"/>
    <property type="match status" value="1"/>
</dbReference>
<name>A0ABW5TJ69_9ENTE</name>
<evidence type="ECO:0000256" key="1">
    <source>
        <dbReference type="SAM" id="Phobius"/>
    </source>
</evidence>
<accession>A0ABW5TJ69</accession>
<dbReference type="GO" id="GO:0016787">
    <property type="term" value="F:hydrolase activity"/>
    <property type="evidence" value="ECO:0007669"/>
    <property type="project" value="UniProtKB-KW"/>
</dbReference>
<dbReference type="InterPro" id="IPR051532">
    <property type="entry name" value="Ester_Hydrolysis_Enzymes"/>
</dbReference>
<dbReference type="InterPro" id="IPR036514">
    <property type="entry name" value="SGNH_hydro_sf"/>
</dbReference>
<dbReference type="CDD" id="cd04506">
    <property type="entry name" value="SGNH_hydrolase_YpmR_like"/>
    <property type="match status" value="1"/>
</dbReference>
<organism evidence="3 4">
    <name type="scientific">Enterococcus camelliae</name>
    <dbReference type="NCBI Taxonomy" id="453959"/>
    <lineage>
        <taxon>Bacteria</taxon>
        <taxon>Bacillati</taxon>
        <taxon>Bacillota</taxon>
        <taxon>Bacilli</taxon>
        <taxon>Lactobacillales</taxon>
        <taxon>Enterococcaceae</taxon>
        <taxon>Enterococcus</taxon>
    </lineage>
</organism>
<dbReference type="PANTHER" id="PTHR30383:SF27">
    <property type="entry name" value="SPORE GERMINATION LIPASE LIPC"/>
    <property type="match status" value="1"/>
</dbReference>
<dbReference type="RefSeq" id="WP_379981156.1">
    <property type="nucleotide sequence ID" value="NZ_JBHUMO010000043.1"/>
</dbReference>
<evidence type="ECO:0000313" key="3">
    <source>
        <dbReference type="EMBL" id="MFD2729109.1"/>
    </source>
</evidence>
<feature type="domain" description="SGNH hydrolase-type esterase" evidence="2">
    <location>
        <begin position="57"/>
        <end position="278"/>
    </location>
</feature>
<gene>
    <name evidence="3" type="ORF">ACFSR0_06705</name>
</gene>
<proteinExistence type="predicted"/>
<protein>
    <submittedName>
        <fullName evidence="3">SGNH/GDSL hydrolase family protein</fullName>
    </submittedName>
</protein>
<dbReference type="Gene3D" id="3.40.50.1110">
    <property type="entry name" value="SGNH hydrolase"/>
    <property type="match status" value="1"/>
</dbReference>
<evidence type="ECO:0000259" key="2">
    <source>
        <dbReference type="Pfam" id="PF13472"/>
    </source>
</evidence>
<keyword evidence="4" id="KW-1185">Reference proteome</keyword>
<keyword evidence="1" id="KW-0812">Transmembrane</keyword>
<dbReference type="Proteomes" id="UP001597427">
    <property type="component" value="Unassembled WGS sequence"/>
</dbReference>
<comment type="caution">
    <text evidence="3">The sequence shown here is derived from an EMBL/GenBank/DDBJ whole genome shotgun (WGS) entry which is preliminary data.</text>
</comment>
<keyword evidence="1" id="KW-0472">Membrane</keyword>
<reference evidence="4" key="1">
    <citation type="journal article" date="2019" name="Int. J. Syst. Evol. Microbiol.">
        <title>The Global Catalogue of Microorganisms (GCM) 10K type strain sequencing project: providing services to taxonomists for standard genome sequencing and annotation.</title>
        <authorList>
            <consortium name="The Broad Institute Genomics Platform"/>
            <consortium name="The Broad Institute Genome Sequencing Center for Infectious Disease"/>
            <person name="Wu L."/>
            <person name="Ma J."/>
        </authorList>
    </citation>
    <scope>NUCLEOTIDE SEQUENCE [LARGE SCALE GENOMIC DNA]</scope>
    <source>
        <strain evidence="4">TISTR 932</strain>
    </source>
</reference>
<dbReference type="SUPFAM" id="SSF52266">
    <property type="entry name" value="SGNH hydrolase"/>
    <property type="match status" value="1"/>
</dbReference>
<dbReference type="Pfam" id="PF13472">
    <property type="entry name" value="Lipase_GDSL_2"/>
    <property type="match status" value="1"/>
</dbReference>
<dbReference type="EMBL" id="JBHUMO010000043">
    <property type="protein sequence ID" value="MFD2729109.1"/>
    <property type="molecule type" value="Genomic_DNA"/>
</dbReference>
<feature type="transmembrane region" description="Helical" evidence="1">
    <location>
        <begin position="7"/>
        <end position="29"/>
    </location>
</feature>
<evidence type="ECO:0000313" key="4">
    <source>
        <dbReference type="Proteomes" id="UP001597427"/>
    </source>
</evidence>
<keyword evidence="1" id="KW-1133">Transmembrane helix</keyword>
<sequence length="298" mass="33245">MSKQKAILSWVLFFLVITGVSFFLTSWMIPKESGRLEQTVSKQTKATNQKKTIHYVAIGDSLTQGVGDETKQGGFVSLVADKIKDNYQLKAVHAQNEGVAGERSDQILKRINQNTSLQKEISQADFLTATFGGNDLLKVIEKNFLSLSVKKIEKSETAYQKNSEALLARLRELNPTAPIYVLGIYNPFYLNFSEITALQTVVDNWNDATEQVVKEQKNMYFIPINDLLYKGLNSQVGVTKSTTSDSQSSSSAATSNSIENNALYEGDKFHPNSIGYQIMAKAVRNELIATKSHWLIKE</sequence>
<dbReference type="InterPro" id="IPR013830">
    <property type="entry name" value="SGNH_hydro"/>
</dbReference>
<keyword evidence="3" id="KW-0378">Hydrolase</keyword>